<name>A0A7W5VI25_9ACTN</name>
<dbReference type="PANTHER" id="PTHR43289:SF6">
    <property type="entry name" value="SERINE_THREONINE-PROTEIN KINASE NEKL-3"/>
    <property type="match status" value="1"/>
</dbReference>
<feature type="domain" description="Protein kinase" evidence="7">
    <location>
        <begin position="8"/>
        <end position="259"/>
    </location>
</feature>
<organism evidence="8 9">
    <name type="scientific">Nonomuraea dietziae</name>
    <dbReference type="NCBI Taxonomy" id="65515"/>
    <lineage>
        <taxon>Bacteria</taxon>
        <taxon>Bacillati</taxon>
        <taxon>Actinomycetota</taxon>
        <taxon>Actinomycetes</taxon>
        <taxon>Streptosporangiales</taxon>
        <taxon>Streptosporangiaceae</taxon>
        <taxon>Nonomuraea</taxon>
    </lineage>
</organism>
<proteinExistence type="predicted"/>
<dbReference type="PROSITE" id="PS50011">
    <property type="entry name" value="PROTEIN_KINASE_DOM"/>
    <property type="match status" value="1"/>
</dbReference>
<evidence type="ECO:0000313" key="9">
    <source>
        <dbReference type="Proteomes" id="UP000579945"/>
    </source>
</evidence>
<dbReference type="Pfam" id="PF00069">
    <property type="entry name" value="Pkinase"/>
    <property type="match status" value="1"/>
</dbReference>
<evidence type="ECO:0000313" key="8">
    <source>
        <dbReference type="EMBL" id="MBB3732388.1"/>
    </source>
</evidence>
<dbReference type="SUPFAM" id="SSF56112">
    <property type="entry name" value="Protein kinase-like (PK-like)"/>
    <property type="match status" value="1"/>
</dbReference>
<dbReference type="AlphaFoldDB" id="A0A7W5VI25"/>
<dbReference type="InterPro" id="IPR011009">
    <property type="entry name" value="Kinase-like_dom_sf"/>
</dbReference>
<gene>
    <name evidence="8" type="ORF">FHR33_008248</name>
</gene>
<dbReference type="EC" id="2.7.11.1" evidence="1"/>
<dbReference type="InterPro" id="IPR000719">
    <property type="entry name" value="Prot_kinase_dom"/>
</dbReference>
<keyword evidence="4" id="KW-0547">Nucleotide-binding</keyword>
<dbReference type="Proteomes" id="UP000579945">
    <property type="component" value="Unassembled WGS sequence"/>
</dbReference>
<dbReference type="PROSITE" id="PS00108">
    <property type="entry name" value="PROTEIN_KINASE_ST"/>
    <property type="match status" value="1"/>
</dbReference>
<evidence type="ECO:0000256" key="6">
    <source>
        <dbReference type="ARBA" id="ARBA00022840"/>
    </source>
</evidence>
<sequence>MREIGGRYRLGEQAGRGGMGVVWRAFDQLLHREVALKELTLVGEAEAVRRRVLREARLAARLTHPSIVTVHDLVEEQGRLWIVMEFLEGLSLHDLLSQVGTLPDTSVAGLGRHLLGALRHAHKSGVLHRDVKPANVMLTGDRVVLTDFGIATAEADLTSTRSGGLRGTPAFMAPERLSGGIATKEGDMWSFGATLYSAVEGRPPYPGKDAASVLDLYRQGGFPRPRRAGMLRPIIEGLLHHDPARRPSPQQAAGMLASVRSAGTYQEAI</sequence>
<dbReference type="CDD" id="cd14014">
    <property type="entry name" value="STKc_PknB_like"/>
    <property type="match status" value="1"/>
</dbReference>
<dbReference type="Gene3D" id="1.10.510.10">
    <property type="entry name" value="Transferase(Phosphotransferase) domain 1"/>
    <property type="match status" value="1"/>
</dbReference>
<keyword evidence="6" id="KW-0067">ATP-binding</keyword>
<keyword evidence="9" id="KW-1185">Reference proteome</keyword>
<keyword evidence="5 8" id="KW-0418">Kinase</keyword>
<evidence type="ECO:0000256" key="4">
    <source>
        <dbReference type="ARBA" id="ARBA00022741"/>
    </source>
</evidence>
<evidence type="ECO:0000256" key="2">
    <source>
        <dbReference type="ARBA" id="ARBA00022527"/>
    </source>
</evidence>
<dbReference type="SMART" id="SM00220">
    <property type="entry name" value="S_TKc"/>
    <property type="match status" value="1"/>
</dbReference>
<accession>A0A7W5VI25</accession>
<reference evidence="8 9" key="1">
    <citation type="submission" date="2020-08" db="EMBL/GenBank/DDBJ databases">
        <title>Sequencing the genomes of 1000 actinobacteria strains.</title>
        <authorList>
            <person name="Klenk H.-P."/>
        </authorList>
    </citation>
    <scope>NUCLEOTIDE SEQUENCE [LARGE SCALE GENOMIC DNA]</scope>
    <source>
        <strain evidence="8 9">DSM 44320</strain>
    </source>
</reference>
<dbReference type="EMBL" id="JACIBV010000001">
    <property type="protein sequence ID" value="MBB3732388.1"/>
    <property type="molecule type" value="Genomic_DNA"/>
</dbReference>
<comment type="caution">
    <text evidence="8">The sequence shown here is derived from an EMBL/GenBank/DDBJ whole genome shotgun (WGS) entry which is preliminary data.</text>
</comment>
<dbReference type="PANTHER" id="PTHR43289">
    <property type="entry name" value="MITOGEN-ACTIVATED PROTEIN KINASE KINASE KINASE 20-RELATED"/>
    <property type="match status" value="1"/>
</dbReference>
<dbReference type="Gene3D" id="3.30.200.20">
    <property type="entry name" value="Phosphorylase Kinase, domain 1"/>
    <property type="match status" value="1"/>
</dbReference>
<dbReference type="InterPro" id="IPR008271">
    <property type="entry name" value="Ser/Thr_kinase_AS"/>
</dbReference>
<evidence type="ECO:0000256" key="5">
    <source>
        <dbReference type="ARBA" id="ARBA00022777"/>
    </source>
</evidence>
<evidence type="ECO:0000256" key="3">
    <source>
        <dbReference type="ARBA" id="ARBA00022679"/>
    </source>
</evidence>
<keyword evidence="2 8" id="KW-0723">Serine/threonine-protein kinase</keyword>
<dbReference type="GO" id="GO:0004674">
    <property type="term" value="F:protein serine/threonine kinase activity"/>
    <property type="evidence" value="ECO:0007669"/>
    <property type="project" value="UniProtKB-KW"/>
</dbReference>
<dbReference type="RefSeq" id="WP_183659340.1">
    <property type="nucleotide sequence ID" value="NZ_BAAAXX010000082.1"/>
</dbReference>
<evidence type="ECO:0000259" key="7">
    <source>
        <dbReference type="PROSITE" id="PS50011"/>
    </source>
</evidence>
<evidence type="ECO:0000256" key="1">
    <source>
        <dbReference type="ARBA" id="ARBA00012513"/>
    </source>
</evidence>
<protein>
    <recommendedName>
        <fullName evidence="1">non-specific serine/threonine protein kinase</fullName>
        <ecNumber evidence="1">2.7.11.1</ecNumber>
    </recommendedName>
</protein>
<dbReference type="GeneID" id="95394431"/>
<dbReference type="GO" id="GO:0005524">
    <property type="term" value="F:ATP binding"/>
    <property type="evidence" value="ECO:0007669"/>
    <property type="project" value="UniProtKB-KW"/>
</dbReference>
<keyword evidence="3" id="KW-0808">Transferase</keyword>